<keyword evidence="3" id="KW-0378">Hydrolase</keyword>
<dbReference type="PANTHER" id="PTHR12103:SF12">
    <property type="entry name" value="FI20020P1"/>
    <property type="match status" value="1"/>
</dbReference>
<comment type="similarity">
    <text evidence="1">Belongs to the 5'(3')-deoxyribonucleotidase family.</text>
</comment>
<dbReference type="InterPro" id="IPR008380">
    <property type="entry name" value="HAD-SF_hydro_IG_5-nucl"/>
</dbReference>
<keyword evidence="2" id="KW-0479">Metal-binding</keyword>
<sequence length="613" mass="70854">MAKFWHQLRQNWRALLCTPEPTSDPDCHTPTHRSQYIQTDPKVLNVTAIIATTTMDDAQKVVPPQKQGCEGNEFSEVASTSGPSSKIPTCQQVSDERRAFPISLTTEDRLRIGSSADELQLKTEFDTIKKRFDSLPQVLQEIPHMNPCGVYANHNLRLARTHVYGFDYDYTLAHYTNHLQFLIYNLVKAQLVTEHRYPDSCLDFEYDVNFPIRGLYYDKQKGYLLKLDFFHSVQPTSCYFGRRKLSVDELELAYPGRKVSPELMCNLVALFDLFCLSEVCLLADVIQHFVDQKLDFDCGYVYEDIQSCITHVHMSGSLHKAILSEPAKFLQKNNDVVKLLKMLKQRGKKLFVLTNSPFPFVDGGMCYLFQDFKGENWKDLFDVVVALAAKPNFYTSQRPFRAYNMEKDVLMFTKVAEFSPHKVYYHGCLKDFVEITQWNGAEVLYFGDHLYSDLRGPAKAGWRTAAVIRELEREITIQNQLEYRIQQARYNMVKEVLGRFHASNLVTCDEDIKLMNTLRDMRQNSRLCMKALFNESFGSTFLTDTGKESAFAYNVQRYADVYTSRLENFMLFSSDAWLYTPFDVKILPHHVKVVPSLLMIKQDEITQRSSHPG</sequence>
<dbReference type="Gene3D" id="3.40.50.1000">
    <property type="entry name" value="HAD superfamily/HAD-like"/>
    <property type="match status" value="1"/>
</dbReference>
<dbReference type="InterPro" id="IPR023214">
    <property type="entry name" value="HAD_sf"/>
</dbReference>
<proteinExistence type="inferred from homology"/>
<evidence type="ECO:0000256" key="3">
    <source>
        <dbReference type="ARBA" id="ARBA00022801"/>
    </source>
</evidence>
<feature type="compositionally biased region" description="Polar residues" evidence="5">
    <location>
        <begin position="77"/>
        <end position="89"/>
    </location>
</feature>
<name>A0ABP0U076_9BRYO</name>
<gene>
    <name evidence="6" type="ORF">CSSPTR1EN2_LOCUS9863</name>
</gene>
<evidence type="ECO:0000256" key="1">
    <source>
        <dbReference type="ARBA" id="ARBA00009589"/>
    </source>
</evidence>
<accession>A0ABP0U076</accession>
<evidence type="ECO:0000313" key="6">
    <source>
        <dbReference type="EMBL" id="CAK9209574.1"/>
    </source>
</evidence>
<organism evidence="6 7">
    <name type="scientific">Sphagnum troendelagicum</name>
    <dbReference type="NCBI Taxonomy" id="128251"/>
    <lineage>
        <taxon>Eukaryota</taxon>
        <taxon>Viridiplantae</taxon>
        <taxon>Streptophyta</taxon>
        <taxon>Embryophyta</taxon>
        <taxon>Bryophyta</taxon>
        <taxon>Sphagnophytina</taxon>
        <taxon>Sphagnopsida</taxon>
        <taxon>Sphagnales</taxon>
        <taxon>Sphagnaceae</taxon>
        <taxon>Sphagnum</taxon>
    </lineage>
</organism>
<feature type="region of interest" description="Disordered" evidence="5">
    <location>
        <begin position="62"/>
        <end position="89"/>
    </location>
</feature>
<evidence type="ECO:0000256" key="2">
    <source>
        <dbReference type="ARBA" id="ARBA00022723"/>
    </source>
</evidence>
<dbReference type="Proteomes" id="UP001497512">
    <property type="component" value="Chromosome 17"/>
</dbReference>
<dbReference type="PANTHER" id="PTHR12103">
    <property type="entry name" value="5'-NUCLEOTIDASE DOMAIN-CONTAINING"/>
    <property type="match status" value="1"/>
</dbReference>
<evidence type="ECO:0000313" key="7">
    <source>
        <dbReference type="Proteomes" id="UP001497512"/>
    </source>
</evidence>
<evidence type="ECO:0000256" key="5">
    <source>
        <dbReference type="SAM" id="MobiDB-lite"/>
    </source>
</evidence>
<dbReference type="Pfam" id="PF05761">
    <property type="entry name" value="5_nucleotid"/>
    <property type="match status" value="1"/>
</dbReference>
<dbReference type="InterPro" id="IPR036412">
    <property type="entry name" value="HAD-like_sf"/>
</dbReference>
<keyword evidence="4" id="KW-0460">Magnesium</keyword>
<dbReference type="SUPFAM" id="SSF56784">
    <property type="entry name" value="HAD-like"/>
    <property type="match status" value="1"/>
</dbReference>
<reference evidence="6" key="1">
    <citation type="submission" date="2024-02" db="EMBL/GenBank/DDBJ databases">
        <authorList>
            <consortium name="ELIXIR-Norway"/>
            <consortium name="Elixir Norway"/>
        </authorList>
    </citation>
    <scope>NUCLEOTIDE SEQUENCE</scope>
</reference>
<evidence type="ECO:0000256" key="4">
    <source>
        <dbReference type="ARBA" id="ARBA00022842"/>
    </source>
</evidence>
<dbReference type="NCBIfam" id="TIGR02244">
    <property type="entry name" value="HAD-IG-Ncltidse"/>
    <property type="match status" value="1"/>
</dbReference>
<keyword evidence="7" id="KW-1185">Reference proteome</keyword>
<dbReference type="EMBL" id="OZ019909">
    <property type="protein sequence ID" value="CAK9209574.1"/>
    <property type="molecule type" value="Genomic_DNA"/>
</dbReference>
<protein>
    <recommendedName>
        <fullName evidence="8">5'-nucleotidase domain-containing protein</fullName>
    </recommendedName>
</protein>
<evidence type="ECO:0008006" key="8">
    <source>
        <dbReference type="Google" id="ProtNLM"/>
    </source>
</evidence>